<dbReference type="Pfam" id="PF05699">
    <property type="entry name" value="Dimer_Tnp_hAT"/>
    <property type="match status" value="1"/>
</dbReference>
<keyword evidence="2" id="KW-0479">Metal-binding</keyword>
<comment type="caution">
    <text evidence="9">The sequence shown here is derived from an EMBL/GenBank/DDBJ whole genome shotgun (WGS) entry which is preliminary data.</text>
</comment>
<dbReference type="Pfam" id="PF04937">
    <property type="entry name" value="DUF659"/>
    <property type="match status" value="1"/>
</dbReference>
<evidence type="ECO:0000256" key="3">
    <source>
        <dbReference type="ARBA" id="ARBA00022771"/>
    </source>
</evidence>
<dbReference type="GO" id="GO:0003677">
    <property type="term" value="F:DNA binding"/>
    <property type="evidence" value="ECO:0007669"/>
    <property type="project" value="UniProtKB-KW"/>
</dbReference>
<evidence type="ECO:0000313" key="9">
    <source>
        <dbReference type="EMBL" id="KAG5554000.1"/>
    </source>
</evidence>
<dbReference type="InterPro" id="IPR003656">
    <property type="entry name" value="Znf_BED"/>
</dbReference>
<evidence type="ECO:0000256" key="5">
    <source>
        <dbReference type="ARBA" id="ARBA00023125"/>
    </source>
</evidence>
<keyword evidence="6" id="KW-0539">Nucleus</keyword>
<keyword evidence="3 7" id="KW-0863">Zinc-finger</keyword>
<dbReference type="AlphaFoldDB" id="A0AAV6KNM3"/>
<dbReference type="InterPro" id="IPR012337">
    <property type="entry name" value="RNaseH-like_sf"/>
</dbReference>
<keyword evidence="4" id="KW-0862">Zinc</keyword>
<keyword evidence="5" id="KW-0238">DNA-binding</keyword>
<feature type="domain" description="BED-type" evidence="8">
    <location>
        <begin position="184"/>
        <end position="245"/>
    </location>
</feature>
<dbReference type="PANTHER" id="PTHR32166:SF81">
    <property type="entry name" value="OS06G0658400 PROTEIN"/>
    <property type="match status" value="1"/>
</dbReference>
<accession>A0AAV6KNM3</accession>
<dbReference type="Proteomes" id="UP000823749">
    <property type="component" value="Chromosome 4"/>
</dbReference>
<evidence type="ECO:0000256" key="2">
    <source>
        <dbReference type="ARBA" id="ARBA00022723"/>
    </source>
</evidence>
<name>A0AAV6KNM3_9ERIC</name>
<protein>
    <recommendedName>
        <fullName evidence="8">BED-type domain-containing protein</fullName>
    </recommendedName>
</protein>
<dbReference type="SUPFAM" id="SSF53098">
    <property type="entry name" value="Ribonuclease H-like"/>
    <property type="match status" value="1"/>
</dbReference>
<dbReference type="EMBL" id="JACTNZ010000004">
    <property type="protein sequence ID" value="KAG5554000.1"/>
    <property type="molecule type" value="Genomic_DNA"/>
</dbReference>
<evidence type="ECO:0000256" key="7">
    <source>
        <dbReference type="PROSITE-ProRule" id="PRU00027"/>
    </source>
</evidence>
<evidence type="ECO:0000259" key="8">
    <source>
        <dbReference type="PROSITE" id="PS50808"/>
    </source>
</evidence>
<evidence type="ECO:0000313" key="10">
    <source>
        <dbReference type="Proteomes" id="UP000823749"/>
    </source>
</evidence>
<reference evidence="9" key="1">
    <citation type="submission" date="2020-08" db="EMBL/GenBank/DDBJ databases">
        <title>Plant Genome Project.</title>
        <authorList>
            <person name="Zhang R.-G."/>
        </authorList>
    </citation>
    <scope>NUCLEOTIDE SEQUENCE</scope>
    <source>
        <strain evidence="9">WSP0</strain>
        <tissue evidence="9">Leaf</tissue>
    </source>
</reference>
<dbReference type="GO" id="GO:0005634">
    <property type="term" value="C:nucleus"/>
    <property type="evidence" value="ECO:0007669"/>
    <property type="project" value="UniProtKB-SubCell"/>
</dbReference>
<organism evidence="9 10">
    <name type="scientific">Rhododendron griersonianum</name>
    <dbReference type="NCBI Taxonomy" id="479676"/>
    <lineage>
        <taxon>Eukaryota</taxon>
        <taxon>Viridiplantae</taxon>
        <taxon>Streptophyta</taxon>
        <taxon>Embryophyta</taxon>
        <taxon>Tracheophyta</taxon>
        <taxon>Spermatophyta</taxon>
        <taxon>Magnoliopsida</taxon>
        <taxon>eudicotyledons</taxon>
        <taxon>Gunneridae</taxon>
        <taxon>Pentapetalae</taxon>
        <taxon>asterids</taxon>
        <taxon>Ericales</taxon>
        <taxon>Ericaceae</taxon>
        <taxon>Ericoideae</taxon>
        <taxon>Rhodoreae</taxon>
        <taxon>Rhododendron</taxon>
    </lineage>
</organism>
<dbReference type="PROSITE" id="PS50808">
    <property type="entry name" value="ZF_BED"/>
    <property type="match status" value="1"/>
</dbReference>
<keyword evidence="10" id="KW-1185">Reference proteome</keyword>
<evidence type="ECO:0000256" key="4">
    <source>
        <dbReference type="ARBA" id="ARBA00022833"/>
    </source>
</evidence>
<dbReference type="GO" id="GO:0008270">
    <property type="term" value="F:zinc ion binding"/>
    <property type="evidence" value="ECO:0007669"/>
    <property type="project" value="UniProtKB-KW"/>
</dbReference>
<gene>
    <name evidence="9" type="ORF">RHGRI_011762</name>
</gene>
<dbReference type="PANTHER" id="PTHR32166">
    <property type="entry name" value="OSJNBA0013A04.12 PROTEIN"/>
    <property type="match status" value="1"/>
</dbReference>
<sequence>MASSGSAAGCVMHLVRLLGDPSQSYPALHVLCHYCMYYAGLWLFGSSAVLSFELGKECRSTDFRFCSSTLKSQPTMMRKVKRAISTNFGSNSPILKSHLKLVIYRYWILLFDLETDALHGIYDNCAEADGALDKARKDKKRHLEDTLNLLLKKRKYIIRMDSASASAGSGSGSISSSSQTNAVDTNNPLWSYVTKLEKLGDHGGNTLWQCNFCSVVKKSSYTRVRGHLLKLSNGIGPCQNVTKEVLATMKKLDEEAKARMKENAPKKVPLPPSTRSSGFVLEGYETKKQRTSGSRSETISPVEKAFDRGKRDQLHAEIARMFYSGGVPFNLARNPYYVSSYQFAANNPLSGYIPPGYNLLRTTLLQQEKTNVERLLQPIKGTWREKGVSIVSDGWSDSQRRPLINFMAVTEGGPMFLKAVDCSGDTKDKYFICDLLKDVIEEVGPENVVQVITDNAKNCAGAGLLIEGLYPNISWTPCVVHTLNLALQNICAAKNVENNQVTYDECSWITIIADDVSFIKNYIMNHSMRLAIFNDFVPLKLLSVASTRFASVMVMLKRFKLLKTSLQTMVISPRWNSYREDDTGKAKFVKEKVLDDIWWDDIDYILSFTSPMYYSDEWLHEGPSRVPPHKDVEVARERMKCMKRYFPNSADRSKANMEFANFSSKAGEFGDSDSIHDRYAMDPKSWWVTYGASAPLLQSVALKLLVQPSSSSCSERNWSTYSFVHSAKRNKMTPKRAEDLVFIHSNLRLLSRRTRQYMEGQTKMWDIAGDAFDTFGDVGDLEIAQLSLDEPELEAVVFTDDGDDGEIGDEAMED</sequence>
<dbReference type="InterPro" id="IPR007021">
    <property type="entry name" value="DUF659"/>
</dbReference>
<proteinExistence type="predicted"/>
<comment type="subcellular location">
    <subcellularLocation>
        <location evidence="1">Nucleus</location>
    </subcellularLocation>
</comment>
<dbReference type="InterPro" id="IPR008906">
    <property type="entry name" value="HATC_C_dom"/>
</dbReference>
<dbReference type="GO" id="GO:0046983">
    <property type="term" value="F:protein dimerization activity"/>
    <property type="evidence" value="ECO:0007669"/>
    <property type="project" value="InterPro"/>
</dbReference>
<evidence type="ECO:0000256" key="1">
    <source>
        <dbReference type="ARBA" id="ARBA00004123"/>
    </source>
</evidence>
<evidence type="ECO:0000256" key="6">
    <source>
        <dbReference type="ARBA" id="ARBA00023242"/>
    </source>
</evidence>